<dbReference type="EMBL" id="JBJHZX010000014">
    <property type="protein sequence ID" value="MFL0196032.1"/>
    <property type="molecule type" value="Genomic_DNA"/>
</dbReference>
<name>A0ABW8SJ26_9CLOT</name>
<dbReference type="RefSeq" id="WP_406792148.1">
    <property type="nucleotide sequence ID" value="NZ_JBJHZX010000014.1"/>
</dbReference>
<comment type="caution">
    <text evidence="2">The sequence shown here is derived from an EMBL/GenBank/DDBJ whole genome shotgun (WGS) entry which is preliminary data.</text>
</comment>
<feature type="domain" description="SMEK" evidence="1">
    <location>
        <begin position="13"/>
        <end position="147"/>
    </location>
</feature>
<organism evidence="2 3">
    <name type="scientific">Candidatus Clostridium eludens</name>
    <dbReference type="NCBI Taxonomy" id="3381663"/>
    <lineage>
        <taxon>Bacteria</taxon>
        <taxon>Bacillati</taxon>
        <taxon>Bacillota</taxon>
        <taxon>Clostridia</taxon>
        <taxon>Eubacteriales</taxon>
        <taxon>Clostridiaceae</taxon>
        <taxon>Clostridium</taxon>
    </lineage>
</organism>
<gene>
    <name evidence="2" type="ORF">ACJDU8_10710</name>
</gene>
<protein>
    <submittedName>
        <fullName evidence="2">SMEK domain-containing protein</fullName>
    </submittedName>
</protein>
<dbReference type="Proteomes" id="UP001623660">
    <property type="component" value="Unassembled WGS sequence"/>
</dbReference>
<sequence length="322" mass="37689">MYKERELKEVVGLITRWIGEIRLNNFINLYDINKLSEGLALKLLNILYSYELVDLNSDIRNVCAIDLGDEQSKIAFQVTSRVDSKKIKDTLEKFVNNELDKKYENGVRFLILNFQEVKLGKYKYNQIYFKFNKSEDIITDKKLIRDIEQLYSSNYTKFCKILELLSKSIGKSRNYIEVPDEEIFKKIGNCFDRPAFKTPFYLESNLPNFKKAIEDTIEAINTGVYRLRDNTIVEIIYPKSKIKDDEARKRLGKIVDKLIILRSTYDKLISDNEIRLCGCGSAECGVHLLSSMACEKMDSLRREILSEFRNIYSQFDVEFLNI</sequence>
<accession>A0ABW8SJ26</accession>
<evidence type="ECO:0000259" key="1">
    <source>
        <dbReference type="Pfam" id="PF21941"/>
    </source>
</evidence>
<dbReference type="Pfam" id="PF21941">
    <property type="entry name" value="SMEK_N"/>
    <property type="match status" value="1"/>
</dbReference>
<proteinExistence type="predicted"/>
<reference evidence="2 3" key="1">
    <citation type="submission" date="2024-11" db="EMBL/GenBank/DDBJ databases">
        <authorList>
            <person name="Heng Y.C."/>
            <person name="Lim A.C.H."/>
            <person name="Lee J.K.Y."/>
            <person name="Kittelmann S."/>
        </authorList>
    </citation>
    <scope>NUCLEOTIDE SEQUENCE [LARGE SCALE GENOMIC DNA]</scope>
    <source>
        <strain evidence="2 3">WILCCON 0269</strain>
    </source>
</reference>
<dbReference type="InterPro" id="IPR047740">
    <property type="entry name" value="SMEK_dom"/>
</dbReference>
<dbReference type="NCBIfam" id="NF033859">
    <property type="entry name" value="SMEK_N"/>
    <property type="match status" value="1"/>
</dbReference>
<evidence type="ECO:0000313" key="2">
    <source>
        <dbReference type="EMBL" id="MFL0196032.1"/>
    </source>
</evidence>
<keyword evidence="3" id="KW-1185">Reference proteome</keyword>
<evidence type="ECO:0000313" key="3">
    <source>
        <dbReference type="Proteomes" id="UP001623660"/>
    </source>
</evidence>